<feature type="compositionally biased region" description="Polar residues" evidence="1">
    <location>
        <begin position="61"/>
        <end position="73"/>
    </location>
</feature>
<name>A0A165CG32_9BASI</name>
<evidence type="ECO:0000313" key="2">
    <source>
        <dbReference type="EMBL" id="KZT50730.1"/>
    </source>
</evidence>
<reference evidence="2 3" key="1">
    <citation type="journal article" date="2016" name="Mol. Biol. Evol.">
        <title>Comparative Genomics of Early-Diverging Mushroom-Forming Fungi Provides Insights into the Origins of Lignocellulose Decay Capabilities.</title>
        <authorList>
            <person name="Nagy L.G."/>
            <person name="Riley R."/>
            <person name="Tritt A."/>
            <person name="Adam C."/>
            <person name="Daum C."/>
            <person name="Floudas D."/>
            <person name="Sun H."/>
            <person name="Yadav J.S."/>
            <person name="Pangilinan J."/>
            <person name="Larsson K.H."/>
            <person name="Matsuura K."/>
            <person name="Barry K."/>
            <person name="Labutti K."/>
            <person name="Kuo R."/>
            <person name="Ohm R.A."/>
            <person name="Bhattacharya S.S."/>
            <person name="Shirouzu T."/>
            <person name="Yoshinaga Y."/>
            <person name="Martin F.M."/>
            <person name="Grigoriev I.V."/>
            <person name="Hibbett D.S."/>
        </authorList>
    </citation>
    <scope>NUCLEOTIDE SEQUENCE [LARGE SCALE GENOMIC DNA]</scope>
    <source>
        <strain evidence="2 3">HHB12733</strain>
    </source>
</reference>
<keyword evidence="3" id="KW-1185">Reference proteome</keyword>
<dbReference type="Proteomes" id="UP000076842">
    <property type="component" value="Unassembled WGS sequence"/>
</dbReference>
<dbReference type="AlphaFoldDB" id="A0A165CG32"/>
<evidence type="ECO:0000313" key="3">
    <source>
        <dbReference type="Proteomes" id="UP000076842"/>
    </source>
</evidence>
<protein>
    <submittedName>
        <fullName evidence="2">Uncharacterized protein</fullName>
    </submittedName>
</protein>
<feature type="region of interest" description="Disordered" evidence="1">
    <location>
        <begin position="55"/>
        <end position="74"/>
    </location>
</feature>
<evidence type="ECO:0000256" key="1">
    <source>
        <dbReference type="SAM" id="MobiDB-lite"/>
    </source>
</evidence>
<proteinExistence type="predicted"/>
<organism evidence="2 3">
    <name type="scientific">Calocera cornea HHB12733</name>
    <dbReference type="NCBI Taxonomy" id="1353952"/>
    <lineage>
        <taxon>Eukaryota</taxon>
        <taxon>Fungi</taxon>
        <taxon>Dikarya</taxon>
        <taxon>Basidiomycota</taxon>
        <taxon>Agaricomycotina</taxon>
        <taxon>Dacrymycetes</taxon>
        <taxon>Dacrymycetales</taxon>
        <taxon>Dacrymycetaceae</taxon>
        <taxon>Calocera</taxon>
    </lineage>
</organism>
<gene>
    <name evidence="2" type="ORF">CALCODRAFT_513131</name>
</gene>
<sequence>MASHMLQKFGTGRVASPSLLRPSLPIADTASSTMENDIMPTEEDTGQEGLIITRDWPGSLDGSTPSSTRTSNEGIMAGLDRDYSGLVNRLHLKRRFTTLQLEELKEFAADRDARSRAIKEYGNTIQIRDALDVIARNINQKWVIPINTQTEIAKEIYAYLLSHKCPAYVQSATQIMTRCSVRMHLDASVFKSTPQLRELQQWIVKRMGERRSWILKKIHVLTPHHHNPTTSPVDDNNTSNWKLRSTLDGTLAQLQKELTIPSYGYEFEIAHWIRYAFMRETLRVHLANAGTEVRNDDGTSEMVPKDFWGYLDDCLKAAKIRHGGDQGEWTNVGSLTPGLVNEPILVRSEAQIETERVE</sequence>
<dbReference type="InParanoid" id="A0A165CG32"/>
<dbReference type="OrthoDB" id="3404535at2759"/>
<dbReference type="EMBL" id="KV424149">
    <property type="protein sequence ID" value="KZT50730.1"/>
    <property type="molecule type" value="Genomic_DNA"/>
</dbReference>
<accession>A0A165CG32</accession>